<dbReference type="Pfam" id="PF13385">
    <property type="entry name" value="Laminin_G_3"/>
    <property type="match status" value="2"/>
</dbReference>
<proteinExistence type="predicted"/>
<protein>
    <recommendedName>
        <fullName evidence="5">LamG-like jellyroll fold domain-containing protein</fullName>
    </recommendedName>
</protein>
<dbReference type="Gene3D" id="2.60.120.200">
    <property type="match status" value="2"/>
</dbReference>
<reference evidence="6" key="1">
    <citation type="submission" date="2021-02" db="EMBL/GenBank/DDBJ databases">
        <authorList>
            <person name="Nowell W R."/>
        </authorList>
    </citation>
    <scope>NUCLEOTIDE SEQUENCE</scope>
</reference>
<name>A0A817X2U8_9BILA</name>
<keyword evidence="2" id="KW-1015">Disulfide bond</keyword>
<evidence type="ECO:0000256" key="4">
    <source>
        <dbReference type="SAM" id="Phobius"/>
    </source>
</evidence>
<sequence>MPTVTGAPFVPQPVHRTIRFPKSNYHAYDAYDSPSQSPTPSKSQTTSNKENPVGTAAKWSTRMKILVGSIIAAVCVVLIVVVVVVVLLTRKSSATLTTTSATITYVLWSFDNVTTDLYDVYNGDLVNGATCTVSSSTIPYLGQGYPLGLTSSLNQSFQVSTFLNLASTSFTIEAWIYSTVVTGQNGIMGQCQCSTCLNECFYFLIQSSKLYVGFTLNDISGLTTLAVNTWYHIAFVYDSVAKQQVLYLNGIQDNIRSSASAYQGANGTFTVGSATFSSSTKFFNGYIDNVKISTQAKSATDILYAASLIAYYSFDLPTPTNDNGPNGLNGTTVNTASVTGRVNEALRFTGSSSYFQAYGFYQAGFGVNYNKPFSVSMWISASAYTSCAIVQMSTTYNGGSCFNMLGIWTYTGNSAQWVAQGYAWPTIYGTPITLNTWTHISWTFSLTNGYRLYINGVYYGTTGYFSYSGTSGAINWIQIGYNFACSSNYITNAGFQGIIDEVYVHNREITAAEVSALANP</sequence>
<dbReference type="Proteomes" id="UP000663838">
    <property type="component" value="Unassembled WGS sequence"/>
</dbReference>
<feature type="compositionally biased region" description="Low complexity" evidence="3">
    <location>
        <begin position="33"/>
        <end position="47"/>
    </location>
</feature>
<accession>A0A817X2U8</accession>
<dbReference type="InterPro" id="IPR013320">
    <property type="entry name" value="ConA-like_dom_sf"/>
</dbReference>
<keyword evidence="4" id="KW-0812">Transmembrane</keyword>
<keyword evidence="4" id="KW-1133">Transmembrane helix</keyword>
<evidence type="ECO:0000256" key="3">
    <source>
        <dbReference type="SAM" id="MobiDB-lite"/>
    </source>
</evidence>
<evidence type="ECO:0000256" key="1">
    <source>
        <dbReference type="ARBA" id="ARBA00022729"/>
    </source>
</evidence>
<evidence type="ECO:0000259" key="5">
    <source>
        <dbReference type="SMART" id="SM00560"/>
    </source>
</evidence>
<comment type="caution">
    <text evidence="6">The sequence shown here is derived from an EMBL/GenBank/DDBJ whole genome shotgun (WGS) entry which is preliminary data.</text>
</comment>
<dbReference type="EMBL" id="CAJOBS010005289">
    <property type="protein sequence ID" value="CAF4896966.1"/>
    <property type="molecule type" value="Genomic_DNA"/>
</dbReference>
<keyword evidence="1" id="KW-0732">Signal</keyword>
<gene>
    <name evidence="6" type="ORF">KIK155_LOCUS4675</name>
    <name evidence="7" type="ORF">TOA249_LOCUS30427</name>
</gene>
<dbReference type="Proteomes" id="UP000663865">
    <property type="component" value="Unassembled WGS sequence"/>
</dbReference>
<evidence type="ECO:0000256" key="2">
    <source>
        <dbReference type="ARBA" id="ARBA00023157"/>
    </source>
</evidence>
<evidence type="ECO:0000313" key="7">
    <source>
        <dbReference type="EMBL" id="CAF4896966.1"/>
    </source>
</evidence>
<dbReference type="SMART" id="SM00560">
    <property type="entry name" value="LamGL"/>
    <property type="match status" value="1"/>
</dbReference>
<dbReference type="InterPro" id="IPR006558">
    <property type="entry name" value="LamG-like"/>
</dbReference>
<evidence type="ECO:0000313" key="8">
    <source>
        <dbReference type="Proteomes" id="UP000663865"/>
    </source>
</evidence>
<dbReference type="AlphaFoldDB" id="A0A817X2U8"/>
<keyword evidence="4" id="KW-0472">Membrane</keyword>
<organism evidence="6 8">
    <name type="scientific">Rotaria socialis</name>
    <dbReference type="NCBI Taxonomy" id="392032"/>
    <lineage>
        <taxon>Eukaryota</taxon>
        <taxon>Metazoa</taxon>
        <taxon>Spiralia</taxon>
        <taxon>Gnathifera</taxon>
        <taxon>Rotifera</taxon>
        <taxon>Eurotatoria</taxon>
        <taxon>Bdelloidea</taxon>
        <taxon>Philodinida</taxon>
        <taxon>Philodinidae</taxon>
        <taxon>Rotaria</taxon>
    </lineage>
</organism>
<feature type="domain" description="LamG-like jellyroll fold" evidence="5">
    <location>
        <begin position="168"/>
        <end position="300"/>
    </location>
</feature>
<dbReference type="EMBL" id="CAJNYV010000512">
    <property type="protein sequence ID" value="CAF3363160.1"/>
    <property type="molecule type" value="Genomic_DNA"/>
</dbReference>
<dbReference type="SUPFAM" id="SSF49899">
    <property type="entry name" value="Concanavalin A-like lectins/glucanases"/>
    <property type="match status" value="2"/>
</dbReference>
<feature type="region of interest" description="Disordered" evidence="3">
    <location>
        <begin position="31"/>
        <end position="53"/>
    </location>
</feature>
<feature type="transmembrane region" description="Helical" evidence="4">
    <location>
        <begin position="65"/>
        <end position="88"/>
    </location>
</feature>
<evidence type="ECO:0000313" key="6">
    <source>
        <dbReference type="EMBL" id="CAF3363160.1"/>
    </source>
</evidence>